<evidence type="ECO:0000256" key="1">
    <source>
        <dbReference type="ARBA" id="ARBA00022679"/>
    </source>
</evidence>
<organism evidence="3">
    <name type="scientific">marine sediment metagenome</name>
    <dbReference type="NCBI Taxonomy" id="412755"/>
    <lineage>
        <taxon>unclassified sequences</taxon>
        <taxon>metagenomes</taxon>
        <taxon>ecological metagenomes</taxon>
    </lineage>
</organism>
<name>A0A0F9RFV2_9ZZZZ</name>
<dbReference type="EMBL" id="LAZR01003645">
    <property type="protein sequence ID" value="KKN16128.1"/>
    <property type="molecule type" value="Genomic_DNA"/>
</dbReference>
<keyword evidence="1" id="KW-0808">Transferase</keyword>
<protein>
    <recommendedName>
        <fullName evidence="4">CDP-alcohol phosphatidyltransferase</fullName>
    </recommendedName>
</protein>
<dbReference type="GO" id="GO:0008654">
    <property type="term" value="P:phospholipid biosynthetic process"/>
    <property type="evidence" value="ECO:0007669"/>
    <property type="project" value="InterPro"/>
</dbReference>
<comment type="caution">
    <text evidence="3">The sequence shown here is derived from an EMBL/GenBank/DDBJ whole genome shotgun (WGS) entry which is preliminary data.</text>
</comment>
<evidence type="ECO:0000313" key="3">
    <source>
        <dbReference type="EMBL" id="KKN16128.1"/>
    </source>
</evidence>
<accession>A0A0F9RFV2</accession>
<dbReference type="GO" id="GO:0016020">
    <property type="term" value="C:membrane"/>
    <property type="evidence" value="ECO:0007669"/>
    <property type="project" value="InterPro"/>
</dbReference>
<keyword evidence="2" id="KW-1133">Transmembrane helix</keyword>
<dbReference type="AlphaFoldDB" id="A0A0F9RFV2"/>
<evidence type="ECO:0008006" key="4">
    <source>
        <dbReference type="Google" id="ProtNLM"/>
    </source>
</evidence>
<dbReference type="PROSITE" id="PS00379">
    <property type="entry name" value="CDP_ALCOHOL_P_TRANSF"/>
    <property type="match status" value="1"/>
</dbReference>
<sequence length="255" mass="28288">MTGKLTLLWATKTRDDEWWSSFVTSPLAILANYGAVDVPWMTPNRITAASFLVALMASIGIVVGGTACFIAAAVLIHISHILDCMDGQMARYSKVTSPVGSYFDRLTDQVQVTLWFGAAGYAAYAQSASVVPVFLAMTGIAFYGLRGYAKYVALEIETARNPNYPGDMVRLKQVEKVAGLGFGLRANWTWFLHEQRKVFAVDEGVFIFMLSAALVFDQLTPMLWIFAASQLFWGTYKSWLRGKNIGENRKRALPK</sequence>
<dbReference type="InterPro" id="IPR048254">
    <property type="entry name" value="CDP_ALCOHOL_P_TRANSF_CS"/>
</dbReference>
<evidence type="ECO:0000256" key="2">
    <source>
        <dbReference type="SAM" id="Phobius"/>
    </source>
</evidence>
<reference evidence="3" key="1">
    <citation type="journal article" date="2015" name="Nature">
        <title>Complex archaea that bridge the gap between prokaryotes and eukaryotes.</title>
        <authorList>
            <person name="Spang A."/>
            <person name="Saw J.H."/>
            <person name="Jorgensen S.L."/>
            <person name="Zaremba-Niedzwiedzka K."/>
            <person name="Martijn J."/>
            <person name="Lind A.E."/>
            <person name="van Eijk R."/>
            <person name="Schleper C."/>
            <person name="Guy L."/>
            <person name="Ettema T.J."/>
        </authorList>
    </citation>
    <scope>NUCLEOTIDE SEQUENCE</scope>
</reference>
<dbReference type="InterPro" id="IPR043130">
    <property type="entry name" value="CDP-OH_PTrfase_TM_dom"/>
</dbReference>
<dbReference type="Pfam" id="PF01066">
    <property type="entry name" value="CDP-OH_P_transf"/>
    <property type="match status" value="1"/>
</dbReference>
<feature type="transmembrane region" description="Helical" evidence="2">
    <location>
        <begin position="123"/>
        <end position="145"/>
    </location>
</feature>
<proteinExistence type="predicted"/>
<dbReference type="Gene3D" id="1.20.120.1760">
    <property type="match status" value="1"/>
</dbReference>
<dbReference type="InterPro" id="IPR000462">
    <property type="entry name" value="CDP-OH_P_trans"/>
</dbReference>
<gene>
    <name evidence="3" type="ORF">LCGC14_0979060</name>
</gene>
<feature type="transmembrane region" description="Helical" evidence="2">
    <location>
        <begin position="48"/>
        <end position="78"/>
    </location>
</feature>
<keyword evidence="2" id="KW-0472">Membrane</keyword>
<feature type="transmembrane region" description="Helical" evidence="2">
    <location>
        <begin position="198"/>
        <end position="216"/>
    </location>
</feature>
<keyword evidence="2" id="KW-0812">Transmembrane</keyword>
<dbReference type="GO" id="GO:0016780">
    <property type="term" value="F:phosphotransferase activity, for other substituted phosphate groups"/>
    <property type="evidence" value="ECO:0007669"/>
    <property type="project" value="InterPro"/>
</dbReference>